<sequence length="343" mass="36221">MGCKHYKDLYDRGCREEAYHKFQKWCKKHVDACKAVEESAIKKHCPFDDKKPTATPPPASLELESRHHHHHHHHQNQNVNHTREAEEWCGKDMKHRIRCRIGRDRICANKFPGKYDPSYPLPHMHPIPSTSTPTLHQRIPPGDMPTTLSAHLDLSPANTTNISLPIDHHEAITPRAQPRQDQDAFEDAAAAIAAAYLAASHAPGAKPLTNHEAAAPTLHYDGTTDTIFNDANGLVYVSEDAAATAVATDIAAICQGQGQGQGAVGLASGSVAAIAVATAVLVGCLAAAGGFWFGARKGGKGKGKGKAKGAAAAMGVDKTKGSATTAAAVGETEKGVGAVGAAC</sequence>
<feature type="region of interest" description="Disordered" evidence="1">
    <location>
        <begin position="124"/>
        <end position="151"/>
    </location>
</feature>
<feature type="region of interest" description="Disordered" evidence="1">
    <location>
        <begin position="46"/>
        <end position="82"/>
    </location>
</feature>
<proteinExistence type="predicted"/>
<evidence type="ECO:0000256" key="2">
    <source>
        <dbReference type="SAM" id="Phobius"/>
    </source>
</evidence>
<accession>A0A2T2N6D3</accession>
<keyword evidence="4" id="KW-1185">Reference proteome</keyword>
<protein>
    <submittedName>
        <fullName evidence="3">Uncharacterized protein</fullName>
    </submittedName>
</protein>
<gene>
    <name evidence="3" type="ORF">BS50DRAFT_639627</name>
</gene>
<keyword evidence="2" id="KW-0472">Membrane</keyword>
<reference evidence="3 4" key="1">
    <citation type="journal article" date="2018" name="Front. Microbiol.">
        <title>Genome-Wide Analysis of Corynespora cassiicola Leaf Fall Disease Putative Effectors.</title>
        <authorList>
            <person name="Lopez D."/>
            <person name="Ribeiro S."/>
            <person name="Label P."/>
            <person name="Fumanal B."/>
            <person name="Venisse J.S."/>
            <person name="Kohler A."/>
            <person name="de Oliveira R.R."/>
            <person name="Labutti K."/>
            <person name="Lipzen A."/>
            <person name="Lail K."/>
            <person name="Bauer D."/>
            <person name="Ohm R.A."/>
            <person name="Barry K.W."/>
            <person name="Spatafora J."/>
            <person name="Grigoriev I.V."/>
            <person name="Martin F.M."/>
            <person name="Pujade-Renaud V."/>
        </authorList>
    </citation>
    <scope>NUCLEOTIDE SEQUENCE [LARGE SCALE GENOMIC DNA]</scope>
    <source>
        <strain evidence="3 4">Philippines</strain>
    </source>
</reference>
<feature type="compositionally biased region" description="Basic residues" evidence="1">
    <location>
        <begin position="66"/>
        <end position="75"/>
    </location>
</feature>
<dbReference type="EMBL" id="KZ678146">
    <property type="protein sequence ID" value="PSN60940.1"/>
    <property type="molecule type" value="Genomic_DNA"/>
</dbReference>
<evidence type="ECO:0000313" key="4">
    <source>
        <dbReference type="Proteomes" id="UP000240883"/>
    </source>
</evidence>
<keyword evidence="2" id="KW-0812">Transmembrane</keyword>
<name>A0A2T2N6D3_CORCC</name>
<keyword evidence="2" id="KW-1133">Transmembrane helix</keyword>
<organism evidence="3 4">
    <name type="scientific">Corynespora cassiicola Philippines</name>
    <dbReference type="NCBI Taxonomy" id="1448308"/>
    <lineage>
        <taxon>Eukaryota</taxon>
        <taxon>Fungi</taxon>
        <taxon>Dikarya</taxon>
        <taxon>Ascomycota</taxon>
        <taxon>Pezizomycotina</taxon>
        <taxon>Dothideomycetes</taxon>
        <taxon>Pleosporomycetidae</taxon>
        <taxon>Pleosporales</taxon>
        <taxon>Corynesporascaceae</taxon>
        <taxon>Corynespora</taxon>
    </lineage>
</organism>
<feature type="transmembrane region" description="Helical" evidence="2">
    <location>
        <begin position="271"/>
        <end position="294"/>
    </location>
</feature>
<dbReference type="AlphaFoldDB" id="A0A2T2N6D3"/>
<evidence type="ECO:0000256" key="1">
    <source>
        <dbReference type="SAM" id="MobiDB-lite"/>
    </source>
</evidence>
<evidence type="ECO:0000313" key="3">
    <source>
        <dbReference type="EMBL" id="PSN60940.1"/>
    </source>
</evidence>
<dbReference type="Proteomes" id="UP000240883">
    <property type="component" value="Unassembled WGS sequence"/>
</dbReference>